<organism evidence="1 2">
    <name type="scientific">Leucogyrophana mollusca</name>
    <dbReference type="NCBI Taxonomy" id="85980"/>
    <lineage>
        <taxon>Eukaryota</taxon>
        <taxon>Fungi</taxon>
        <taxon>Dikarya</taxon>
        <taxon>Basidiomycota</taxon>
        <taxon>Agaricomycotina</taxon>
        <taxon>Agaricomycetes</taxon>
        <taxon>Agaricomycetidae</taxon>
        <taxon>Boletales</taxon>
        <taxon>Boletales incertae sedis</taxon>
        <taxon>Leucogyrophana</taxon>
    </lineage>
</organism>
<evidence type="ECO:0000313" key="1">
    <source>
        <dbReference type="EMBL" id="KAH7927769.1"/>
    </source>
</evidence>
<gene>
    <name evidence="1" type="ORF">BV22DRAFT_1031392</name>
</gene>
<comment type="caution">
    <text evidence="1">The sequence shown here is derived from an EMBL/GenBank/DDBJ whole genome shotgun (WGS) entry which is preliminary data.</text>
</comment>
<accession>A0ACB8BQW2</accession>
<name>A0ACB8BQW2_9AGAM</name>
<reference evidence="1" key="1">
    <citation type="journal article" date="2021" name="New Phytol.">
        <title>Evolutionary innovations through gain and loss of genes in the ectomycorrhizal Boletales.</title>
        <authorList>
            <person name="Wu G."/>
            <person name="Miyauchi S."/>
            <person name="Morin E."/>
            <person name="Kuo A."/>
            <person name="Drula E."/>
            <person name="Varga T."/>
            <person name="Kohler A."/>
            <person name="Feng B."/>
            <person name="Cao Y."/>
            <person name="Lipzen A."/>
            <person name="Daum C."/>
            <person name="Hundley H."/>
            <person name="Pangilinan J."/>
            <person name="Johnson J."/>
            <person name="Barry K."/>
            <person name="LaButti K."/>
            <person name="Ng V."/>
            <person name="Ahrendt S."/>
            <person name="Min B."/>
            <person name="Choi I.G."/>
            <person name="Park H."/>
            <person name="Plett J.M."/>
            <person name="Magnuson J."/>
            <person name="Spatafora J.W."/>
            <person name="Nagy L.G."/>
            <person name="Henrissat B."/>
            <person name="Grigoriev I.V."/>
            <person name="Yang Z.L."/>
            <person name="Xu J."/>
            <person name="Martin F.M."/>
        </authorList>
    </citation>
    <scope>NUCLEOTIDE SEQUENCE</scope>
    <source>
        <strain evidence="1">KUC20120723A-06</strain>
    </source>
</reference>
<evidence type="ECO:0000313" key="2">
    <source>
        <dbReference type="Proteomes" id="UP000790709"/>
    </source>
</evidence>
<proteinExistence type="predicted"/>
<dbReference type="EMBL" id="MU266361">
    <property type="protein sequence ID" value="KAH7927769.1"/>
    <property type="molecule type" value="Genomic_DNA"/>
</dbReference>
<dbReference type="Proteomes" id="UP000790709">
    <property type="component" value="Unassembled WGS sequence"/>
</dbReference>
<sequence>MDGLRASRHSAQKDKTLHQLLCSQMASTSKTAAYNGRLWSFSGDSDGWFYSSLIDDENESLGYHTSHGWRGDFNLSSEISSICTSGSRCIATSFGPDSQILYLPLDSESQAIRIIRIHPRVAHDIWTSDLQGSRLVLGASQQAVILNDTDQTGFQILKTNSDVLAVTQSENVVYTGSRDGNVLRFDTRLATSKGQSLLGDLFSSKTNSVTNLKVFRDWQLLVTNIDGNMATFDLRFPQGKTPLLTCSGHVNSYITKTPLAIDPSEDFVFAAGQDRRLRVWSLRTGGDPLYPDRSPPFASSSGAGERNLFDNIFDSPINALQVSEARDGICLWVTSHTDLYQYHLGQRTTT</sequence>
<keyword evidence="2" id="KW-1185">Reference proteome</keyword>
<protein>
    <submittedName>
        <fullName evidence="1">Uncharacterized protein</fullName>
    </submittedName>
</protein>